<keyword evidence="1" id="KW-0812">Transmembrane</keyword>
<dbReference type="Proteomes" id="UP001187531">
    <property type="component" value="Unassembled WGS sequence"/>
</dbReference>
<proteinExistence type="predicted"/>
<name>A0AA88HKA7_ARTSF</name>
<dbReference type="AlphaFoldDB" id="A0AA88HKA7"/>
<protein>
    <recommendedName>
        <fullName evidence="4">Sushi domain-containing protein</fullName>
    </recommendedName>
</protein>
<evidence type="ECO:0000256" key="1">
    <source>
        <dbReference type="SAM" id="Phobius"/>
    </source>
</evidence>
<feature type="transmembrane region" description="Helical" evidence="1">
    <location>
        <begin position="209"/>
        <end position="231"/>
    </location>
</feature>
<reference evidence="2" key="1">
    <citation type="submission" date="2023-07" db="EMBL/GenBank/DDBJ databases">
        <title>Chromosome-level genome assembly of Artemia franciscana.</title>
        <authorList>
            <person name="Jo E."/>
        </authorList>
    </citation>
    <scope>NUCLEOTIDE SEQUENCE</scope>
    <source>
        <tissue evidence="2">Whole body</tissue>
    </source>
</reference>
<keyword evidence="1" id="KW-0472">Membrane</keyword>
<accession>A0AA88HKA7</accession>
<evidence type="ECO:0000313" key="2">
    <source>
        <dbReference type="EMBL" id="KAK2706937.1"/>
    </source>
</evidence>
<organism evidence="2 3">
    <name type="scientific">Artemia franciscana</name>
    <name type="common">Brine shrimp</name>
    <name type="synonym">Artemia sanfranciscana</name>
    <dbReference type="NCBI Taxonomy" id="6661"/>
    <lineage>
        <taxon>Eukaryota</taxon>
        <taxon>Metazoa</taxon>
        <taxon>Ecdysozoa</taxon>
        <taxon>Arthropoda</taxon>
        <taxon>Crustacea</taxon>
        <taxon>Branchiopoda</taxon>
        <taxon>Anostraca</taxon>
        <taxon>Artemiidae</taxon>
        <taxon>Artemia</taxon>
    </lineage>
</organism>
<sequence>MSKMLEFSVHEVSVFSENERERMIIWVVWCAVAGFVRGFFINSFRCVPEQEEEPLQYLRRDQSWNDVLYYCPTMTHELIGPIQRKCVNGTVWEPKSPPVCHKVESCPEESRISDDDTESALKVNNYWIFCKRGYAKQDDLLSCTNYIQWATQLKNKRRKCAPKDDDNILTENGQLVVPNDKILDSDEVDNESAEERKIVTEIHGPESEAVVWSVVFILFVFCQCLIIYIMYKFKTRVLNSFQVTLANSRAQTCAT</sequence>
<evidence type="ECO:0008006" key="4">
    <source>
        <dbReference type="Google" id="ProtNLM"/>
    </source>
</evidence>
<dbReference type="EMBL" id="JAVRJZ010000019">
    <property type="protein sequence ID" value="KAK2706937.1"/>
    <property type="molecule type" value="Genomic_DNA"/>
</dbReference>
<comment type="caution">
    <text evidence="2">The sequence shown here is derived from an EMBL/GenBank/DDBJ whole genome shotgun (WGS) entry which is preliminary data.</text>
</comment>
<gene>
    <name evidence="2" type="ORF">QYM36_014834</name>
</gene>
<evidence type="ECO:0000313" key="3">
    <source>
        <dbReference type="Proteomes" id="UP001187531"/>
    </source>
</evidence>
<keyword evidence="1" id="KW-1133">Transmembrane helix</keyword>
<keyword evidence="3" id="KW-1185">Reference proteome</keyword>